<name>A0A3M2L3Q3_9ACTN</name>
<dbReference type="Proteomes" id="UP000282674">
    <property type="component" value="Unassembled WGS sequence"/>
</dbReference>
<dbReference type="EMBL" id="RFFG01000216">
    <property type="protein sequence ID" value="RMI31133.1"/>
    <property type="molecule type" value="Genomic_DNA"/>
</dbReference>
<dbReference type="InterPro" id="IPR048000">
    <property type="entry name" value="TnsA-like"/>
</dbReference>
<keyword evidence="1" id="KW-0540">Nuclease</keyword>
<sequence>MDLVDVEWVDGERNGFRRGGLASVSEVAFEAARPVRRFSSYRGQRHFTGWYWAATTESLVGFESWLERDRAMLLDADRRVVGLSSQPFRLTWPDGRRDVSHTPDYFARLEGGSGLVVDVRPADRMEPRDAEKFSATEAMCQAVGWSYQLAHEPDPVLLSNVRWLAGYRHPRYRVTEVSRRLLDAFAEPAGLAATAELVGDLVAVLPVLYHLVWCGDLRIEWSTPLGDGSLVSAAVVGHG</sequence>
<organism evidence="1 2">
    <name type="scientific">Actinomadura harenae</name>
    <dbReference type="NCBI Taxonomy" id="2483351"/>
    <lineage>
        <taxon>Bacteria</taxon>
        <taxon>Bacillati</taxon>
        <taxon>Actinomycetota</taxon>
        <taxon>Actinomycetes</taxon>
        <taxon>Streptosporangiales</taxon>
        <taxon>Thermomonosporaceae</taxon>
        <taxon>Actinomadura</taxon>
    </lineage>
</organism>
<keyword evidence="1" id="KW-0255">Endonuclease</keyword>
<proteinExistence type="predicted"/>
<dbReference type="GO" id="GO:0004519">
    <property type="term" value="F:endonuclease activity"/>
    <property type="evidence" value="ECO:0007669"/>
    <property type="project" value="UniProtKB-KW"/>
</dbReference>
<gene>
    <name evidence="1" type="ORF">EBO15_42660</name>
</gene>
<dbReference type="OrthoDB" id="3403133at2"/>
<keyword evidence="2" id="KW-1185">Reference proteome</keyword>
<dbReference type="NCBIfam" id="NF033179">
    <property type="entry name" value="TnsA_like_Actin"/>
    <property type="match status" value="1"/>
</dbReference>
<comment type="caution">
    <text evidence="1">The sequence shown here is derived from an EMBL/GenBank/DDBJ whole genome shotgun (WGS) entry which is preliminary data.</text>
</comment>
<protein>
    <submittedName>
        <fullName evidence="1">TnsA-like heteromeric transposase endonuclease subunit</fullName>
    </submittedName>
</protein>
<accession>A0A3M2L3Q3</accession>
<dbReference type="AlphaFoldDB" id="A0A3M2L3Q3"/>
<keyword evidence="1" id="KW-0378">Hydrolase</keyword>
<evidence type="ECO:0000313" key="1">
    <source>
        <dbReference type="EMBL" id="RMI31133.1"/>
    </source>
</evidence>
<reference evidence="1 2" key="1">
    <citation type="submission" date="2018-10" db="EMBL/GenBank/DDBJ databases">
        <title>Isolation from soil.</title>
        <authorList>
            <person name="Hu J."/>
        </authorList>
    </citation>
    <scope>NUCLEOTIDE SEQUENCE [LARGE SCALE GENOMIC DNA]</scope>
    <source>
        <strain evidence="1 2">NEAU-Ht49</strain>
    </source>
</reference>
<evidence type="ECO:0000313" key="2">
    <source>
        <dbReference type="Proteomes" id="UP000282674"/>
    </source>
</evidence>